<sequence>QGSYGVGRAAQALVCASAEEGTAFRVETVQERAAGVESEQAALGEEAVLVADDIMAEVEVVAQEEALVKGQVEAQRAQSGPGPMTPESALEELLAIQVELELVNAPVRKAFSRQREKMERRRKPHLDHRGAIIQSVPGFWANVIAHHPQMSALITDEDEDMQSYMIHLEVEEVKHPVHLCKIMLLFQSNPYFQNKVITKEYLVNITEYRASHSTPIDWYPDYEVEAYHCRHHNRSLNSSTAAWVTILSPDEILCKDLWRNPLQYYKRMKPPEEGTEISGYSQMLS</sequence>
<evidence type="ECO:0000256" key="2">
    <source>
        <dbReference type="RuleBase" id="RU003876"/>
    </source>
</evidence>
<dbReference type="InterPro" id="IPR002164">
    <property type="entry name" value="NAP_family"/>
</dbReference>
<evidence type="ECO:0008006" key="5">
    <source>
        <dbReference type="Google" id="ProtNLM"/>
    </source>
</evidence>
<dbReference type="GeneTree" id="ENSGT00940000162417"/>
<dbReference type="InParanoid" id="H2R5R7"/>
<dbReference type="GO" id="GO:0005634">
    <property type="term" value="C:nucleus"/>
    <property type="evidence" value="ECO:0000318"/>
    <property type="project" value="GO_Central"/>
</dbReference>
<dbReference type="GO" id="GO:0042393">
    <property type="term" value="F:histone binding"/>
    <property type="evidence" value="ECO:0000318"/>
    <property type="project" value="GO_Central"/>
</dbReference>
<dbReference type="Ensembl" id="ENSPTRT00000055827.3">
    <property type="protein sequence ID" value="ENSPTRP00000048409.3"/>
    <property type="gene ID" value="ENSPTRG00000049123.1"/>
</dbReference>
<dbReference type="OMA" id="DHEVEAY"/>
<protein>
    <recommendedName>
        <fullName evidence="5">TSPY</fullName>
    </recommendedName>
</protein>
<dbReference type="Gene3D" id="3.30.1120.90">
    <property type="entry name" value="Nucleosome assembly protein"/>
    <property type="match status" value="1"/>
</dbReference>
<evidence type="ECO:0000256" key="1">
    <source>
        <dbReference type="ARBA" id="ARBA00009947"/>
    </source>
</evidence>
<dbReference type="Pfam" id="PF00956">
    <property type="entry name" value="NAP"/>
    <property type="match status" value="1"/>
</dbReference>
<dbReference type="Gene3D" id="1.20.5.1500">
    <property type="match status" value="1"/>
</dbReference>
<reference evidence="4" key="1">
    <citation type="submission" date="2004-07" db="EMBL/GenBank/DDBJ databases">
        <title>The DNA sequence of the chimpanzee Y chromosome.</title>
        <authorList>
            <person name="Hughes J.F."/>
            <person name="Pyntikova T."/>
            <person name="Skaletsky H."/>
            <person name="Minx P.J."/>
            <person name="Rozen S."/>
            <person name="Wilson R.K."/>
            <person name="Page D.C."/>
        </authorList>
    </citation>
    <scope>NUCLEOTIDE SEQUENCE [LARGE SCALE GENOMIC DNA]</scope>
</reference>
<dbReference type="GO" id="GO:0000785">
    <property type="term" value="C:chromatin"/>
    <property type="evidence" value="ECO:0000318"/>
    <property type="project" value="GO_Central"/>
</dbReference>
<name>H2R5R7_PANTR</name>
<keyword evidence="4" id="KW-1185">Reference proteome</keyword>
<organism evidence="3 4">
    <name type="scientific">Pan troglodytes</name>
    <name type="common">Chimpanzee</name>
    <dbReference type="NCBI Taxonomy" id="9598"/>
    <lineage>
        <taxon>Eukaryota</taxon>
        <taxon>Metazoa</taxon>
        <taxon>Chordata</taxon>
        <taxon>Craniata</taxon>
        <taxon>Vertebrata</taxon>
        <taxon>Euteleostomi</taxon>
        <taxon>Mammalia</taxon>
        <taxon>Eutheria</taxon>
        <taxon>Euarchontoglires</taxon>
        <taxon>Primates</taxon>
        <taxon>Haplorrhini</taxon>
        <taxon>Catarrhini</taxon>
        <taxon>Hominidae</taxon>
        <taxon>Pan</taxon>
    </lineage>
</organism>
<dbReference type="Proteomes" id="UP000002277">
    <property type="component" value="Chromosome Y"/>
</dbReference>
<dbReference type="GO" id="GO:0006334">
    <property type="term" value="P:nucleosome assembly"/>
    <property type="evidence" value="ECO:0007669"/>
    <property type="project" value="InterPro"/>
</dbReference>
<dbReference type="PANTHER" id="PTHR11875">
    <property type="entry name" value="TESTIS-SPECIFIC Y-ENCODED PROTEIN"/>
    <property type="match status" value="1"/>
</dbReference>
<accession>H2R5R7</accession>
<dbReference type="EMBL" id="AC147130">
    <property type="status" value="NOT_ANNOTATED_CDS"/>
    <property type="molecule type" value="Genomic_DNA"/>
</dbReference>
<dbReference type="eggNOG" id="KOG1508">
    <property type="taxonomic scope" value="Eukaryota"/>
</dbReference>
<dbReference type="GO" id="GO:0003682">
    <property type="term" value="F:chromatin binding"/>
    <property type="evidence" value="ECO:0000318"/>
    <property type="project" value="GO_Central"/>
</dbReference>
<evidence type="ECO:0000313" key="4">
    <source>
        <dbReference type="Proteomes" id="UP000002277"/>
    </source>
</evidence>
<reference evidence="3 4" key="2">
    <citation type="journal article" date="2005" name="Nature">
        <title>Initial sequence of the chimpanzee genome and comparison with the human genome.</title>
        <authorList>
            <consortium name="Chimpanzee sequencing and analysis consortium"/>
        </authorList>
    </citation>
    <scope>NUCLEOTIDE SEQUENCE [LARGE SCALE GENOMIC DNA]</scope>
</reference>
<dbReference type="PaxDb" id="9598-ENSPTRP00000048409"/>
<dbReference type="SUPFAM" id="SSF143113">
    <property type="entry name" value="NAP-like"/>
    <property type="match status" value="1"/>
</dbReference>
<dbReference type="AlphaFoldDB" id="H2R5R7"/>
<comment type="similarity">
    <text evidence="1 2">Belongs to the nucleosome assembly protein (NAP) family.</text>
</comment>
<dbReference type="InterPro" id="IPR037231">
    <property type="entry name" value="NAP-like_sf"/>
</dbReference>
<evidence type="ECO:0000313" key="3">
    <source>
        <dbReference type="Ensembl" id="ENSPTRP00000048409.3"/>
    </source>
</evidence>
<reference evidence="3" key="3">
    <citation type="submission" date="2025-08" db="UniProtKB">
        <authorList>
            <consortium name="Ensembl"/>
        </authorList>
    </citation>
    <scope>IDENTIFICATION</scope>
</reference>
<dbReference type="HOGENOM" id="CLU_051687_1_0_1"/>
<proteinExistence type="inferred from homology"/>
<reference evidence="3" key="4">
    <citation type="submission" date="2025-09" db="UniProtKB">
        <authorList>
            <consortium name="Ensembl"/>
        </authorList>
    </citation>
    <scope>IDENTIFICATION</scope>
</reference>